<reference evidence="14 15" key="2">
    <citation type="journal article" date="2012" name="Stand. Genomic Sci.">
        <title>Complete genome sequence of the thermophilic sulfate-reducing ocean bacterium Thermodesulfatator indicus type strain (CIR29812(T)).</title>
        <authorList>
            <person name="Anderson I."/>
            <person name="Saunders E."/>
            <person name="Lapidus A."/>
            <person name="Nolan M."/>
            <person name="Lucas S."/>
            <person name="Tice H."/>
            <person name="Del Rio T.G."/>
            <person name="Cheng J.F."/>
            <person name="Han C."/>
            <person name="Tapia R."/>
            <person name="Goodwin L.A."/>
            <person name="Pitluck S."/>
            <person name="Liolios K."/>
            <person name="Mavromatis K."/>
            <person name="Pagani I."/>
            <person name="Ivanova N."/>
            <person name="Mikhailova N."/>
            <person name="Pati A."/>
            <person name="Chen A."/>
            <person name="Palaniappan K."/>
            <person name="Land M."/>
            <person name="Hauser L."/>
            <person name="Jeffries C.D."/>
            <person name="Chang Y.J."/>
            <person name="Brambilla E.M."/>
            <person name="Rohde M."/>
            <person name="Spring S."/>
            <person name="Goker M."/>
            <person name="Detter J.C."/>
            <person name="Woyke T."/>
            <person name="Bristow J."/>
            <person name="Eisen J.A."/>
            <person name="Markowitz V."/>
            <person name="Hugenholtz P."/>
            <person name="Kyrpides N.C."/>
            <person name="Klenk H.P."/>
        </authorList>
    </citation>
    <scope>NUCLEOTIDE SEQUENCE [LARGE SCALE GENOMIC DNA]</scope>
    <source>
        <strain evidence="15">DSM 15286 / JCM 11887 / CIR29812</strain>
    </source>
</reference>
<evidence type="ECO:0000256" key="10">
    <source>
        <dbReference type="ARBA" id="ARBA00042775"/>
    </source>
</evidence>
<organism evidence="14 15">
    <name type="scientific">Thermodesulfatator indicus (strain DSM 15286 / JCM 11887 / CIR29812)</name>
    <dbReference type="NCBI Taxonomy" id="667014"/>
    <lineage>
        <taxon>Bacteria</taxon>
        <taxon>Pseudomonadati</taxon>
        <taxon>Thermodesulfobacteriota</taxon>
        <taxon>Thermodesulfobacteria</taxon>
        <taxon>Thermodesulfobacteriales</taxon>
        <taxon>Thermodesulfatatoraceae</taxon>
        <taxon>Thermodesulfatator</taxon>
    </lineage>
</organism>
<evidence type="ECO:0000256" key="6">
    <source>
        <dbReference type="ARBA" id="ARBA00023136"/>
    </source>
</evidence>
<proteinExistence type="inferred from homology"/>
<accession>F8A9U4</accession>
<name>F8A9U4_THEID</name>
<gene>
    <name evidence="14" type="ordered locus">Thein_0258</name>
</gene>
<comment type="similarity">
    <text evidence="8">Belongs to the PpiD chaperone family.</text>
</comment>
<feature type="transmembrane region" description="Helical" evidence="12">
    <location>
        <begin position="12"/>
        <end position="31"/>
    </location>
</feature>
<dbReference type="Pfam" id="PF13624">
    <property type="entry name" value="SurA_N_3"/>
    <property type="match status" value="1"/>
</dbReference>
<dbReference type="HOGENOM" id="CLU_023843_1_0_0"/>
<dbReference type="InterPro" id="IPR046357">
    <property type="entry name" value="PPIase_dom_sf"/>
</dbReference>
<evidence type="ECO:0000256" key="2">
    <source>
        <dbReference type="ARBA" id="ARBA00022475"/>
    </source>
</evidence>
<feature type="domain" description="PpiC" evidence="13">
    <location>
        <begin position="264"/>
        <end position="363"/>
    </location>
</feature>
<keyword evidence="7" id="KW-0143">Chaperone</keyword>
<dbReference type="AlphaFoldDB" id="F8A9U4"/>
<evidence type="ECO:0000256" key="9">
    <source>
        <dbReference type="ARBA" id="ARBA00040743"/>
    </source>
</evidence>
<dbReference type="KEGG" id="tid:Thein_0258"/>
<keyword evidence="6 12" id="KW-0472">Membrane</keyword>
<dbReference type="OrthoDB" id="9812372at2"/>
<comment type="subcellular location">
    <subcellularLocation>
        <location evidence="1">Cell inner membrane</location>
        <topology evidence="1">Single-pass type II membrane protein</topology>
        <orientation evidence="1">Periplasmic side</orientation>
    </subcellularLocation>
</comment>
<evidence type="ECO:0000256" key="11">
    <source>
        <dbReference type="PROSITE-ProRule" id="PRU00278"/>
    </source>
</evidence>
<dbReference type="InterPro" id="IPR023058">
    <property type="entry name" value="PPIase_PpiC_CS"/>
</dbReference>
<dbReference type="PANTHER" id="PTHR47529:SF1">
    <property type="entry name" value="PERIPLASMIC CHAPERONE PPID"/>
    <property type="match status" value="1"/>
</dbReference>
<evidence type="ECO:0000256" key="8">
    <source>
        <dbReference type="ARBA" id="ARBA00038408"/>
    </source>
</evidence>
<keyword evidence="3" id="KW-0997">Cell inner membrane</keyword>
<evidence type="ECO:0000256" key="1">
    <source>
        <dbReference type="ARBA" id="ARBA00004382"/>
    </source>
</evidence>
<dbReference type="SUPFAM" id="SSF109998">
    <property type="entry name" value="Triger factor/SurA peptide-binding domain-like"/>
    <property type="match status" value="1"/>
</dbReference>
<dbReference type="InterPro" id="IPR027304">
    <property type="entry name" value="Trigger_fact/SurA_dom_sf"/>
</dbReference>
<dbReference type="PANTHER" id="PTHR47529">
    <property type="entry name" value="PEPTIDYL-PROLYL CIS-TRANS ISOMERASE D"/>
    <property type="match status" value="1"/>
</dbReference>
<keyword evidence="4 12" id="KW-0812">Transmembrane</keyword>
<dbReference type="Proteomes" id="UP000006793">
    <property type="component" value="Chromosome"/>
</dbReference>
<keyword evidence="2" id="KW-1003">Cell membrane</keyword>
<evidence type="ECO:0000313" key="14">
    <source>
        <dbReference type="EMBL" id="AEH44142.1"/>
    </source>
</evidence>
<dbReference type="InterPro" id="IPR000297">
    <property type="entry name" value="PPIase_PpiC"/>
</dbReference>
<keyword evidence="15" id="KW-1185">Reference proteome</keyword>
<keyword evidence="11" id="KW-0697">Rotamase</keyword>
<dbReference type="GO" id="GO:0003755">
    <property type="term" value="F:peptidyl-prolyl cis-trans isomerase activity"/>
    <property type="evidence" value="ECO:0007669"/>
    <property type="project" value="UniProtKB-KW"/>
</dbReference>
<dbReference type="InParanoid" id="F8A9U4"/>
<dbReference type="Pfam" id="PF13145">
    <property type="entry name" value="Rotamase_2"/>
    <property type="match status" value="3"/>
</dbReference>
<dbReference type="PROSITE" id="PS50198">
    <property type="entry name" value="PPIC_PPIASE_2"/>
    <property type="match status" value="1"/>
</dbReference>
<dbReference type="EMBL" id="CP002683">
    <property type="protein sequence ID" value="AEH44142.1"/>
    <property type="molecule type" value="Genomic_DNA"/>
</dbReference>
<dbReference type="eggNOG" id="COG0760">
    <property type="taxonomic scope" value="Bacteria"/>
</dbReference>
<evidence type="ECO:0000256" key="3">
    <source>
        <dbReference type="ARBA" id="ARBA00022519"/>
    </source>
</evidence>
<evidence type="ECO:0000256" key="12">
    <source>
        <dbReference type="SAM" id="Phobius"/>
    </source>
</evidence>
<evidence type="ECO:0000256" key="4">
    <source>
        <dbReference type="ARBA" id="ARBA00022692"/>
    </source>
</evidence>
<sequence>MLDFFRQRAGSWLVKIILGAIIIVFIFWGVGTFRTGQKNILAEVNGQPITFTEFQVLYNQRLNQLRSLFGPQLNDELLKKLQLPAQVFEDLVRRKLMFQVAKEMGITVTTKELQIAISQIPTFQTNGRFDPRKYQLVLRELRLTPKEFEDLIKSEFIEAKIKSLLLTPIVATSEETKEWYIFQNEKLKILWAKLPISTCEKEVKINEKEIKSYYEANKERYKTKLKIALTYYFLPFKSLEKEIKITDKDLKNYYEAHKKEYTLPEERKLRHIFIARKKGESEEDFLKRAQEIRAKIKAPKDFAKVAAKYSDDPHTKDKGGELGWVKANEISQNLREVIFTAKEGEIIGPLRTPSGYHIFLIEKIKPAKTKSFEEVKEEIRKKLIETKLKSYAWDRAEKIYDKIVLVGGLKPWAQKENKTLVTTPLFSPDSPPPDNHITNDVISAALKLSEGELGPIMEVPEGILIFKLTKKEPPRIPPLEKIKDKVVRDLKHEKAQELCAEKAKHILEEAKKGNYQKVFKKYGLTFKESEFFTREDTEILGVPPQVLREAKTLANPGQWLDTPVLTGDAIYLVKLLEIKPADMTKFEEEKKLLQDLLTRQKREEAFNDWYKNLREKAEIKLYHELPKI</sequence>
<evidence type="ECO:0000256" key="5">
    <source>
        <dbReference type="ARBA" id="ARBA00022989"/>
    </source>
</evidence>
<keyword evidence="5 12" id="KW-1133">Transmembrane helix</keyword>
<dbReference type="FunCoup" id="F8A9U4">
    <property type="interactions" value="153"/>
</dbReference>
<dbReference type="Gene3D" id="3.10.50.40">
    <property type="match status" value="1"/>
</dbReference>
<evidence type="ECO:0000313" key="15">
    <source>
        <dbReference type="Proteomes" id="UP000006793"/>
    </source>
</evidence>
<dbReference type="PaxDb" id="667014-Thein_0258"/>
<dbReference type="RefSeq" id="WP_013906888.1">
    <property type="nucleotide sequence ID" value="NC_015681.1"/>
</dbReference>
<dbReference type="STRING" id="667014.Thein_0258"/>
<dbReference type="PROSITE" id="PS01096">
    <property type="entry name" value="PPIC_PPIASE_1"/>
    <property type="match status" value="1"/>
</dbReference>
<protein>
    <recommendedName>
        <fullName evidence="9">Periplasmic chaperone PpiD</fullName>
    </recommendedName>
    <alternativeName>
        <fullName evidence="10">Periplasmic folding chaperone</fullName>
    </alternativeName>
</protein>
<reference evidence="15" key="1">
    <citation type="submission" date="2011-04" db="EMBL/GenBank/DDBJ databases">
        <title>The complete genome of Thermodesulfatator indicus DSM 15286.</title>
        <authorList>
            <person name="Lucas S."/>
            <person name="Copeland A."/>
            <person name="Lapidus A."/>
            <person name="Bruce D."/>
            <person name="Goodwin L."/>
            <person name="Pitluck S."/>
            <person name="Peters L."/>
            <person name="Kyrpides N."/>
            <person name="Mavromatis K."/>
            <person name="Pagani I."/>
            <person name="Ivanova N."/>
            <person name="Saunders L."/>
            <person name="Detter J.C."/>
            <person name="Tapia R."/>
            <person name="Han C."/>
            <person name="Land M."/>
            <person name="Hauser L."/>
            <person name="Markowitz V."/>
            <person name="Cheng J.-F."/>
            <person name="Hugenholtz P."/>
            <person name="Woyke T."/>
            <person name="Wu D."/>
            <person name="Spring S."/>
            <person name="Schroeder M."/>
            <person name="Brambilla E."/>
            <person name="Klenk H.-P."/>
            <person name="Eisen J.A."/>
        </authorList>
    </citation>
    <scope>NUCLEOTIDE SEQUENCE [LARGE SCALE GENOMIC DNA]</scope>
    <source>
        <strain evidence="15">DSM 15286 / JCM 11887 / CIR29812</strain>
    </source>
</reference>
<evidence type="ECO:0000259" key="13">
    <source>
        <dbReference type="PROSITE" id="PS50198"/>
    </source>
</evidence>
<keyword evidence="11 14" id="KW-0413">Isomerase</keyword>
<dbReference type="GO" id="GO:0005886">
    <property type="term" value="C:plasma membrane"/>
    <property type="evidence" value="ECO:0007669"/>
    <property type="project" value="UniProtKB-SubCell"/>
</dbReference>
<dbReference type="SUPFAM" id="SSF54534">
    <property type="entry name" value="FKBP-like"/>
    <property type="match status" value="1"/>
</dbReference>
<evidence type="ECO:0000256" key="7">
    <source>
        <dbReference type="ARBA" id="ARBA00023186"/>
    </source>
</evidence>
<dbReference type="Gene3D" id="1.10.4030.10">
    <property type="entry name" value="Porin chaperone SurA, peptide-binding domain"/>
    <property type="match status" value="1"/>
</dbReference>
<dbReference type="InterPro" id="IPR052029">
    <property type="entry name" value="PpiD_chaperone"/>
</dbReference>